<accession>A0AC34FKG9</accession>
<proteinExistence type="predicted"/>
<name>A0AC34FKG9_9BILA</name>
<reference evidence="2" key="1">
    <citation type="submission" date="2022-11" db="UniProtKB">
        <authorList>
            <consortium name="WormBaseParasite"/>
        </authorList>
    </citation>
    <scope>IDENTIFICATION</scope>
</reference>
<organism evidence="1 2">
    <name type="scientific">Panagrolaimus sp. ES5</name>
    <dbReference type="NCBI Taxonomy" id="591445"/>
    <lineage>
        <taxon>Eukaryota</taxon>
        <taxon>Metazoa</taxon>
        <taxon>Ecdysozoa</taxon>
        <taxon>Nematoda</taxon>
        <taxon>Chromadorea</taxon>
        <taxon>Rhabditida</taxon>
        <taxon>Tylenchina</taxon>
        <taxon>Panagrolaimomorpha</taxon>
        <taxon>Panagrolaimoidea</taxon>
        <taxon>Panagrolaimidae</taxon>
        <taxon>Panagrolaimus</taxon>
    </lineage>
</organism>
<sequence length="288" mass="33229">MSHDIESASANVEKCHSIIVEANQRIQELDVSVHQNFTDFIEAFKEKIKENRRNKVNVKHGMDEVFKLHKKAVEVQKEKIKICKEAYDDVDREVNEFDVKLQRYYDNKERAKTSDYSLARLAVLTRRRRKKKRRNANGTLREGKTSDNVDVEAARVVAPEFIADPSEPRYCYCQRVAFGRMVACDGEGCLLEWFHFVCVGLTDDPVDKWFCDDCKAKNEAALNKRKSTSKSTPKRTVESYLSPIKKKNNPRKSLSELKRETIEMPSKKEVLSPLKAIKTPKQSSPKKA</sequence>
<evidence type="ECO:0000313" key="2">
    <source>
        <dbReference type="WBParaSite" id="ES5_v2.g17644.t1"/>
    </source>
</evidence>
<evidence type="ECO:0000313" key="1">
    <source>
        <dbReference type="Proteomes" id="UP000887579"/>
    </source>
</evidence>
<dbReference type="Proteomes" id="UP000887579">
    <property type="component" value="Unplaced"/>
</dbReference>
<protein>
    <submittedName>
        <fullName evidence="2">Zinc finger PHD-type domain-containing protein</fullName>
    </submittedName>
</protein>
<dbReference type="WBParaSite" id="ES5_v2.g17644.t1">
    <property type="protein sequence ID" value="ES5_v2.g17644.t1"/>
    <property type="gene ID" value="ES5_v2.g17644"/>
</dbReference>